<name>A0A1X7T503_AMPQE</name>
<sequence length="88" mass="9381">MLDFFTSDGNETSVAIFSKTSLTKEFLILMAFGDTSLGVGLLEDLVDTDEVTFLADVSPLAGVVPSGNFCLSGGLLLALFACNFSWYL</sequence>
<dbReference type="EnsemblMetazoa" id="Aqu2.1.09465_001">
    <property type="protein sequence ID" value="Aqu2.1.09465_001"/>
    <property type="gene ID" value="Aqu2.1.09465"/>
</dbReference>
<accession>A0A1X7T503</accession>
<keyword evidence="1" id="KW-0472">Membrane</keyword>
<dbReference type="InParanoid" id="A0A1X7T503"/>
<feature type="transmembrane region" description="Helical" evidence="1">
    <location>
        <begin position="66"/>
        <end position="87"/>
    </location>
</feature>
<evidence type="ECO:0000256" key="1">
    <source>
        <dbReference type="SAM" id="Phobius"/>
    </source>
</evidence>
<proteinExistence type="predicted"/>
<keyword evidence="1" id="KW-1133">Transmembrane helix</keyword>
<dbReference type="AlphaFoldDB" id="A0A1X7T503"/>
<reference evidence="2" key="1">
    <citation type="submission" date="2017-05" db="UniProtKB">
        <authorList>
            <consortium name="EnsemblMetazoa"/>
        </authorList>
    </citation>
    <scope>IDENTIFICATION</scope>
</reference>
<evidence type="ECO:0000313" key="2">
    <source>
        <dbReference type="EnsemblMetazoa" id="Aqu2.1.09465_001"/>
    </source>
</evidence>
<keyword evidence="1" id="KW-0812">Transmembrane</keyword>
<protein>
    <submittedName>
        <fullName evidence="2">Uncharacterized protein</fullName>
    </submittedName>
</protein>
<organism evidence="2">
    <name type="scientific">Amphimedon queenslandica</name>
    <name type="common">Sponge</name>
    <dbReference type="NCBI Taxonomy" id="400682"/>
    <lineage>
        <taxon>Eukaryota</taxon>
        <taxon>Metazoa</taxon>
        <taxon>Porifera</taxon>
        <taxon>Demospongiae</taxon>
        <taxon>Heteroscleromorpha</taxon>
        <taxon>Haplosclerida</taxon>
        <taxon>Niphatidae</taxon>
        <taxon>Amphimedon</taxon>
    </lineage>
</organism>